<dbReference type="InterPro" id="IPR030960">
    <property type="entry name" value="DHQS/DOIS_N"/>
</dbReference>
<evidence type="ECO:0000313" key="21">
    <source>
        <dbReference type="EMBL" id="BDG60287.1"/>
    </source>
</evidence>
<evidence type="ECO:0000256" key="4">
    <source>
        <dbReference type="ARBA" id="ARBA00004496"/>
    </source>
</evidence>
<evidence type="ECO:0000256" key="2">
    <source>
        <dbReference type="ARBA" id="ARBA00001911"/>
    </source>
</evidence>
<dbReference type="FunFam" id="3.40.50.1970:FF:000007">
    <property type="entry name" value="Pentafunctional AROM polypeptide"/>
    <property type="match status" value="1"/>
</dbReference>
<dbReference type="GO" id="GO:0046872">
    <property type="term" value="F:metal ion binding"/>
    <property type="evidence" value="ECO:0007669"/>
    <property type="project" value="UniProtKB-KW"/>
</dbReference>
<evidence type="ECO:0000256" key="16">
    <source>
        <dbReference type="ARBA" id="ARBA00023239"/>
    </source>
</evidence>
<dbReference type="GO" id="GO:0008652">
    <property type="term" value="P:amino acid biosynthetic process"/>
    <property type="evidence" value="ECO:0007669"/>
    <property type="project" value="UniProtKB-KW"/>
</dbReference>
<evidence type="ECO:0000256" key="3">
    <source>
        <dbReference type="ARBA" id="ARBA00001947"/>
    </source>
</evidence>
<dbReference type="KEGG" id="cmic:caldi_13770"/>
<feature type="domain" description="3-dehydroquinate synthase C-terminal" evidence="20">
    <location>
        <begin position="184"/>
        <end position="340"/>
    </location>
</feature>
<gene>
    <name evidence="18 21" type="primary">aroB</name>
    <name evidence="21" type="ORF">caldi_13770</name>
</gene>
<feature type="binding site" evidence="18">
    <location>
        <position position="278"/>
    </location>
    <ligand>
        <name>Zn(2+)</name>
        <dbReference type="ChEBI" id="CHEBI:29105"/>
    </ligand>
</feature>
<dbReference type="Gene3D" id="1.20.1090.10">
    <property type="entry name" value="Dehydroquinate synthase-like - alpha domain"/>
    <property type="match status" value="1"/>
</dbReference>
<comment type="catalytic activity">
    <reaction evidence="1 18">
        <text>7-phospho-2-dehydro-3-deoxy-D-arabino-heptonate = 3-dehydroquinate + phosphate</text>
        <dbReference type="Rhea" id="RHEA:21968"/>
        <dbReference type="ChEBI" id="CHEBI:32364"/>
        <dbReference type="ChEBI" id="CHEBI:43474"/>
        <dbReference type="ChEBI" id="CHEBI:58394"/>
        <dbReference type="EC" id="4.2.3.4"/>
    </reaction>
</comment>
<evidence type="ECO:0000256" key="12">
    <source>
        <dbReference type="ARBA" id="ARBA00022741"/>
    </source>
</evidence>
<dbReference type="HAMAP" id="MF_00110">
    <property type="entry name" value="DHQ_synthase"/>
    <property type="match status" value="1"/>
</dbReference>
<comment type="cofactor">
    <cofactor evidence="3">
        <name>Zn(2+)</name>
        <dbReference type="ChEBI" id="CHEBI:29105"/>
    </cofactor>
</comment>
<evidence type="ECO:0000256" key="8">
    <source>
        <dbReference type="ARBA" id="ARBA00017684"/>
    </source>
</evidence>
<evidence type="ECO:0000256" key="9">
    <source>
        <dbReference type="ARBA" id="ARBA00022490"/>
    </source>
</evidence>
<keyword evidence="13 18" id="KW-0862">Zinc</keyword>
<dbReference type="GO" id="GO:0005737">
    <property type="term" value="C:cytoplasm"/>
    <property type="evidence" value="ECO:0007669"/>
    <property type="project" value="UniProtKB-SubCell"/>
</dbReference>
<dbReference type="EMBL" id="AP025628">
    <property type="protein sequence ID" value="BDG60287.1"/>
    <property type="molecule type" value="Genomic_DNA"/>
</dbReference>
<dbReference type="Proteomes" id="UP001163687">
    <property type="component" value="Chromosome"/>
</dbReference>
<accession>A0AA35CJC9</accession>
<comment type="cofactor">
    <cofactor evidence="18">
        <name>Co(2+)</name>
        <dbReference type="ChEBI" id="CHEBI:48828"/>
    </cofactor>
    <cofactor evidence="18">
        <name>Zn(2+)</name>
        <dbReference type="ChEBI" id="CHEBI:29105"/>
    </cofactor>
    <text evidence="18">Binds 1 divalent metal cation per subunit. Can use either Co(2+) or Zn(2+).</text>
</comment>
<feature type="domain" description="3-dehydroquinate synthase N-terminal" evidence="19">
    <location>
        <begin position="71"/>
        <end position="181"/>
    </location>
</feature>
<comment type="caution">
    <text evidence="18">Lacks conserved residue(s) required for the propagation of feature annotation.</text>
</comment>
<sequence length="380" mass="40140">MARTVRVELGERSYRIHIGSGILADLGHIVRETLPRATRALVVTDEGAGPHYLDRALAALRAAGIEAGSATVPAGEPAKTLSEAARLYEACLDTGLDRDGCVVALGGGAVGDLAGFVAATFLRGVDFVQVPTTLLAQVDASIGGKVAVNLPRGKNLVGAFHQPRAVVADVTTLATLPAREYVAGLAEVVKHALLRDRGLFALLEDETSAVLARDPALLEDLVERNCRIKGAVVSADEREGGLRAILNLGHTVGHGVEAVLGRVEKGEPGATPREGLLHGECVSIGLIAAAWLSRRAGVLAQDDLPGRLEDLLRRLTLPVRLPPGTDLAAVREAMRYDKKARAGRLRWVLPVRVGQVQVTEHVRDEDVEAVLADLSRPLSG</sequence>
<evidence type="ECO:0000256" key="13">
    <source>
        <dbReference type="ARBA" id="ARBA00022833"/>
    </source>
</evidence>
<dbReference type="InterPro" id="IPR030963">
    <property type="entry name" value="DHQ_synth_fam"/>
</dbReference>
<reference evidence="21" key="1">
    <citation type="submission" date="2022-03" db="EMBL/GenBank/DDBJ databases">
        <title>Complete genome sequence of Caldinitratiruptor microaerophilus.</title>
        <authorList>
            <person name="Mukaiyama R."/>
            <person name="Nishiyama T."/>
            <person name="Ueda K."/>
        </authorList>
    </citation>
    <scope>NUCLEOTIDE SEQUENCE</scope>
    <source>
        <strain evidence="21">JCM 16183</strain>
    </source>
</reference>
<protein>
    <recommendedName>
        <fullName evidence="8 18">3-dehydroquinate synthase</fullName>
        <shortName evidence="18">DHQS</shortName>
        <ecNumber evidence="7 18">4.2.3.4</ecNumber>
    </recommendedName>
</protein>
<keyword evidence="9 18" id="KW-0963">Cytoplasm</keyword>
<feature type="binding site" evidence="18">
    <location>
        <position position="145"/>
    </location>
    <ligand>
        <name>NAD(+)</name>
        <dbReference type="ChEBI" id="CHEBI:57540"/>
    </ligand>
</feature>
<keyword evidence="15 18" id="KW-0057">Aromatic amino acid biosynthesis</keyword>
<evidence type="ECO:0000256" key="18">
    <source>
        <dbReference type="HAMAP-Rule" id="MF_00110"/>
    </source>
</evidence>
<evidence type="ECO:0000256" key="1">
    <source>
        <dbReference type="ARBA" id="ARBA00001393"/>
    </source>
</evidence>
<evidence type="ECO:0000256" key="14">
    <source>
        <dbReference type="ARBA" id="ARBA00023027"/>
    </source>
</evidence>
<dbReference type="RefSeq" id="WP_264844350.1">
    <property type="nucleotide sequence ID" value="NZ_AP025628.1"/>
</dbReference>
<feature type="binding site" evidence="18">
    <location>
        <position position="154"/>
    </location>
    <ligand>
        <name>NAD(+)</name>
        <dbReference type="ChEBI" id="CHEBI:57540"/>
    </ligand>
</feature>
<dbReference type="GO" id="GO:0009423">
    <property type="term" value="P:chorismate biosynthetic process"/>
    <property type="evidence" value="ECO:0007669"/>
    <property type="project" value="UniProtKB-UniRule"/>
</dbReference>
<dbReference type="GO" id="GO:0000166">
    <property type="term" value="F:nucleotide binding"/>
    <property type="evidence" value="ECO:0007669"/>
    <property type="project" value="UniProtKB-KW"/>
</dbReference>
<dbReference type="Pfam" id="PF01761">
    <property type="entry name" value="DHQ_synthase"/>
    <property type="match status" value="1"/>
</dbReference>
<evidence type="ECO:0000259" key="20">
    <source>
        <dbReference type="Pfam" id="PF24621"/>
    </source>
</evidence>
<evidence type="ECO:0000256" key="5">
    <source>
        <dbReference type="ARBA" id="ARBA00004661"/>
    </source>
</evidence>
<dbReference type="GO" id="GO:0003856">
    <property type="term" value="F:3-dehydroquinate synthase activity"/>
    <property type="evidence" value="ECO:0007669"/>
    <property type="project" value="UniProtKB-UniRule"/>
</dbReference>
<comment type="similarity">
    <text evidence="6 18">Belongs to the sugar phosphate cyclases superfamily. Dehydroquinate synthase family.</text>
</comment>
<dbReference type="InterPro" id="IPR056179">
    <property type="entry name" value="DHQS_C"/>
</dbReference>
<keyword evidence="10 18" id="KW-0028">Amino-acid biosynthesis</keyword>
<evidence type="ECO:0000259" key="19">
    <source>
        <dbReference type="Pfam" id="PF01761"/>
    </source>
</evidence>
<evidence type="ECO:0000256" key="7">
    <source>
        <dbReference type="ARBA" id="ARBA00013031"/>
    </source>
</evidence>
<evidence type="ECO:0000256" key="15">
    <source>
        <dbReference type="ARBA" id="ARBA00023141"/>
    </source>
</evidence>
<evidence type="ECO:0000256" key="10">
    <source>
        <dbReference type="ARBA" id="ARBA00022605"/>
    </source>
</evidence>
<keyword evidence="22" id="KW-1185">Reference proteome</keyword>
<dbReference type="GO" id="GO:0009073">
    <property type="term" value="P:aromatic amino acid family biosynthetic process"/>
    <property type="evidence" value="ECO:0007669"/>
    <property type="project" value="UniProtKB-KW"/>
</dbReference>
<dbReference type="PANTHER" id="PTHR43622:SF7">
    <property type="entry name" value="3-DEHYDROQUINATE SYNTHASE, CHLOROPLASTIC"/>
    <property type="match status" value="1"/>
</dbReference>
<dbReference type="InterPro" id="IPR050071">
    <property type="entry name" value="Dehydroquinate_synthase"/>
</dbReference>
<keyword evidence="14 18" id="KW-0520">NAD</keyword>
<organism evidence="21 22">
    <name type="scientific">Caldinitratiruptor microaerophilus</name>
    <dbReference type="NCBI Taxonomy" id="671077"/>
    <lineage>
        <taxon>Bacteria</taxon>
        <taxon>Bacillati</taxon>
        <taxon>Bacillota</taxon>
        <taxon>Clostridia</taxon>
        <taxon>Eubacteriales</taxon>
        <taxon>Symbiobacteriaceae</taxon>
        <taxon>Caldinitratiruptor</taxon>
    </lineage>
</organism>
<evidence type="ECO:0000256" key="11">
    <source>
        <dbReference type="ARBA" id="ARBA00022723"/>
    </source>
</evidence>
<dbReference type="InterPro" id="IPR016037">
    <property type="entry name" value="DHQ_synth_AroB"/>
</dbReference>
<feature type="binding site" evidence="18">
    <location>
        <position position="187"/>
    </location>
    <ligand>
        <name>Zn(2+)</name>
        <dbReference type="ChEBI" id="CHEBI:29105"/>
    </ligand>
</feature>
<comment type="pathway">
    <text evidence="5 18">Metabolic intermediate biosynthesis; chorismate biosynthesis; chorismate from D-erythrose 4-phosphate and phosphoenolpyruvate: step 2/7.</text>
</comment>
<keyword evidence="17 18" id="KW-0170">Cobalt</keyword>
<comment type="subcellular location">
    <subcellularLocation>
        <location evidence="4 18">Cytoplasm</location>
    </subcellularLocation>
</comment>
<dbReference type="PIRSF" id="PIRSF001455">
    <property type="entry name" value="DHQ_synth"/>
    <property type="match status" value="1"/>
</dbReference>
<dbReference type="EC" id="4.2.3.4" evidence="7 18"/>
<feature type="binding site" evidence="18">
    <location>
        <begin position="108"/>
        <end position="112"/>
    </location>
    <ligand>
        <name>NAD(+)</name>
        <dbReference type="ChEBI" id="CHEBI:57540"/>
    </ligand>
</feature>
<evidence type="ECO:0000256" key="17">
    <source>
        <dbReference type="ARBA" id="ARBA00023285"/>
    </source>
</evidence>
<comment type="cofactor">
    <cofactor evidence="2 18">
        <name>NAD(+)</name>
        <dbReference type="ChEBI" id="CHEBI:57540"/>
    </cofactor>
</comment>
<dbReference type="NCBIfam" id="TIGR01357">
    <property type="entry name" value="aroB"/>
    <property type="match status" value="1"/>
</dbReference>
<dbReference type="Pfam" id="PF24621">
    <property type="entry name" value="DHQS_C"/>
    <property type="match status" value="1"/>
</dbReference>
<dbReference type="AlphaFoldDB" id="A0AA35CJC9"/>
<keyword evidence="16 18" id="KW-0456">Lyase</keyword>
<feature type="binding site" evidence="18">
    <location>
        <position position="250"/>
    </location>
    <ligand>
        <name>Zn(2+)</name>
        <dbReference type="ChEBI" id="CHEBI:29105"/>
    </ligand>
</feature>
<feature type="binding site" evidence="18">
    <location>
        <begin position="172"/>
        <end position="175"/>
    </location>
    <ligand>
        <name>NAD(+)</name>
        <dbReference type="ChEBI" id="CHEBI:57540"/>
    </ligand>
</feature>
<keyword evidence="12 18" id="KW-0547">Nucleotide-binding</keyword>
<feature type="binding site" evidence="18">
    <location>
        <begin position="132"/>
        <end position="133"/>
    </location>
    <ligand>
        <name>NAD(+)</name>
        <dbReference type="ChEBI" id="CHEBI:57540"/>
    </ligand>
</feature>
<dbReference type="CDD" id="cd08195">
    <property type="entry name" value="DHQS"/>
    <property type="match status" value="1"/>
</dbReference>
<dbReference type="Gene3D" id="3.40.50.1970">
    <property type="match status" value="1"/>
</dbReference>
<dbReference type="SUPFAM" id="SSF56796">
    <property type="entry name" value="Dehydroquinate synthase-like"/>
    <property type="match status" value="1"/>
</dbReference>
<evidence type="ECO:0000256" key="6">
    <source>
        <dbReference type="ARBA" id="ARBA00005412"/>
    </source>
</evidence>
<comment type="function">
    <text evidence="18">Catalyzes the conversion of 3-deoxy-D-arabino-heptulosonate 7-phosphate (DAHP) to dehydroquinate (DHQ).</text>
</comment>
<evidence type="ECO:0000313" key="22">
    <source>
        <dbReference type="Proteomes" id="UP001163687"/>
    </source>
</evidence>
<dbReference type="PANTHER" id="PTHR43622">
    <property type="entry name" value="3-DEHYDROQUINATE SYNTHASE"/>
    <property type="match status" value="1"/>
</dbReference>
<keyword evidence="11 18" id="KW-0479">Metal-binding</keyword>
<name>A0AA35CJC9_9FIRM</name>
<proteinExistence type="inferred from homology"/>